<organism evidence="1">
    <name type="scientific">Rhodosorus marinus</name>
    <dbReference type="NCBI Taxonomy" id="101924"/>
    <lineage>
        <taxon>Eukaryota</taxon>
        <taxon>Rhodophyta</taxon>
        <taxon>Stylonematophyceae</taxon>
        <taxon>Stylonematales</taxon>
        <taxon>Stylonemataceae</taxon>
        <taxon>Rhodosorus</taxon>
    </lineage>
</organism>
<dbReference type="AlphaFoldDB" id="A0A7S2ZGQ4"/>
<gene>
    <name evidence="1" type="ORF">RMAR00112_LOCUS7647</name>
</gene>
<accession>A0A7S2ZGQ4</accession>
<sequence length="121" mass="13778">MADDIVVNETTSNRFFRAHLSSDLRPFGNCFNICVFSSTHLLESADQRRRIDLGMDDPHHADRYGMDGDLGDESRSLSRTLVSSDPRIFLNGFEISLFSRAIVLENDIQLFLLNHQEASRC</sequence>
<evidence type="ECO:0000313" key="1">
    <source>
        <dbReference type="EMBL" id="CAE0039688.1"/>
    </source>
</evidence>
<proteinExistence type="predicted"/>
<dbReference type="EMBL" id="HBHW01010091">
    <property type="protein sequence ID" value="CAE0039688.1"/>
    <property type="molecule type" value="Transcribed_RNA"/>
</dbReference>
<reference evidence="1" key="1">
    <citation type="submission" date="2021-01" db="EMBL/GenBank/DDBJ databases">
        <authorList>
            <person name="Corre E."/>
            <person name="Pelletier E."/>
            <person name="Niang G."/>
            <person name="Scheremetjew M."/>
            <person name="Finn R."/>
            <person name="Kale V."/>
            <person name="Holt S."/>
            <person name="Cochrane G."/>
            <person name="Meng A."/>
            <person name="Brown T."/>
            <person name="Cohen L."/>
        </authorList>
    </citation>
    <scope>NUCLEOTIDE SEQUENCE</scope>
    <source>
        <strain evidence="1">CCMP 769</strain>
    </source>
</reference>
<protein>
    <submittedName>
        <fullName evidence="1">Uncharacterized protein</fullName>
    </submittedName>
</protein>
<name>A0A7S2ZGQ4_9RHOD</name>